<sequence length="245" mass="25997">MAMMNNYKPYSYTVAGKQTGVLPEMVRAVAQVMGVKAEITSVDFSSILTGLQAHRYDIGMGEYFVYQDRLQVADFVTEWSNYDSFIVSASSDYRPRTVADVCGRRIAVLVGSSGVPAMESGRAKCAASGAAAPQMRTYSMMSGAVLALTSNRVDAVLTGHEVGVALKQDGVAVRSSGRVGGGPTATAVSRGADTAGLPEAIAAAYRRLIADGAYKTIHTRWGTDYGVIDDPTVYRPGDTPPKYGE</sequence>
<feature type="domain" description="Solute-binding protein family 3/N-terminal" evidence="2">
    <location>
        <begin position="1"/>
        <end position="225"/>
    </location>
</feature>
<keyword evidence="1" id="KW-0732">Signal</keyword>
<evidence type="ECO:0000313" key="3">
    <source>
        <dbReference type="EMBL" id="NIY62263.1"/>
    </source>
</evidence>
<dbReference type="InterPro" id="IPR001638">
    <property type="entry name" value="Solute-binding_3/MltF_N"/>
</dbReference>
<comment type="caution">
    <text evidence="3">The sequence shown here is derived from an EMBL/GenBank/DDBJ whole genome shotgun (WGS) entry which is preliminary data.</text>
</comment>
<reference evidence="3 4" key="1">
    <citation type="submission" date="2020-02" db="EMBL/GenBank/DDBJ databases">
        <title>Streptomyces malaysiensis DSM14702 (JHCC583434, PFL_A843) Genome sequencing and assembly.</title>
        <authorList>
            <person name="Samborskyy M."/>
        </authorList>
    </citation>
    <scope>NUCLEOTIDE SEQUENCE [LARGE SCALE GENOMIC DNA]</scope>
    <source>
        <strain evidence="3 4">DSM 14702</strain>
    </source>
</reference>
<evidence type="ECO:0000256" key="1">
    <source>
        <dbReference type="ARBA" id="ARBA00022729"/>
    </source>
</evidence>
<dbReference type="AlphaFoldDB" id="A0A7X5WWF4"/>
<organism evidence="3 4">
    <name type="scientific">Streptomyces malaysiensis</name>
    <dbReference type="NCBI Taxonomy" id="92644"/>
    <lineage>
        <taxon>Bacteria</taxon>
        <taxon>Bacillati</taxon>
        <taxon>Actinomycetota</taxon>
        <taxon>Actinomycetes</taxon>
        <taxon>Kitasatosporales</taxon>
        <taxon>Streptomycetaceae</taxon>
        <taxon>Streptomyces</taxon>
        <taxon>Streptomyces violaceusniger group</taxon>
    </lineage>
</organism>
<dbReference type="SMART" id="SM00062">
    <property type="entry name" value="PBPb"/>
    <property type="match status" value="1"/>
</dbReference>
<accession>A0A7X5WWF4</accession>
<evidence type="ECO:0000313" key="4">
    <source>
        <dbReference type="Proteomes" id="UP000536624"/>
    </source>
</evidence>
<proteinExistence type="predicted"/>
<dbReference type="PANTHER" id="PTHR35936:SF17">
    <property type="entry name" value="ARGININE-BINDING EXTRACELLULAR PROTEIN ARTP"/>
    <property type="match status" value="1"/>
</dbReference>
<dbReference type="Pfam" id="PF00497">
    <property type="entry name" value="SBP_bac_3"/>
    <property type="match status" value="1"/>
</dbReference>
<dbReference type="EMBL" id="JAALLH010000001">
    <property type="protein sequence ID" value="NIY62263.1"/>
    <property type="molecule type" value="Genomic_DNA"/>
</dbReference>
<protein>
    <submittedName>
        <fullName evidence="3">ABC transporter substrate-binding protein</fullName>
    </submittedName>
</protein>
<name>A0A7X5WWF4_STRMQ</name>
<dbReference type="Gene3D" id="3.40.190.10">
    <property type="entry name" value="Periplasmic binding protein-like II"/>
    <property type="match status" value="2"/>
</dbReference>
<dbReference type="PANTHER" id="PTHR35936">
    <property type="entry name" value="MEMBRANE-BOUND LYTIC MUREIN TRANSGLYCOSYLASE F"/>
    <property type="match status" value="1"/>
</dbReference>
<evidence type="ECO:0000259" key="2">
    <source>
        <dbReference type="SMART" id="SM00062"/>
    </source>
</evidence>
<dbReference type="SUPFAM" id="SSF53850">
    <property type="entry name" value="Periplasmic binding protein-like II"/>
    <property type="match status" value="1"/>
</dbReference>
<dbReference type="Proteomes" id="UP000536624">
    <property type="component" value="Unassembled WGS sequence"/>
</dbReference>
<gene>
    <name evidence="3" type="ORF">SMALB_0167</name>
</gene>